<evidence type="ECO:0000256" key="1">
    <source>
        <dbReference type="SAM" id="Phobius"/>
    </source>
</evidence>
<dbReference type="Proteomes" id="UP001574673">
    <property type="component" value="Unassembled WGS sequence"/>
</dbReference>
<reference evidence="3" key="1">
    <citation type="submission" date="2024-06" db="EMBL/GenBank/DDBJ databases">
        <title>Radixoralia hellwigii gen. nov., sp nov., isolated from a root canal in the human oral cavity.</title>
        <authorList>
            <person name="Bartsch S."/>
            <person name="Wittmer A."/>
            <person name="Schulz A.-K."/>
            <person name="Neumann-Schaal M."/>
            <person name="Wolf J."/>
            <person name="Gronow S."/>
            <person name="Tennert C."/>
            <person name="Haecker G."/>
            <person name="Cieplik F."/>
            <person name="Al-Ahmad A."/>
        </authorList>
    </citation>
    <scope>NUCLEOTIDE SEQUENCE [LARGE SCALE GENOMIC DNA]</scope>
    <source>
        <strain evidence="3">Wk13</strain>
    </source>
</reference>
<protein>
    <submittedName>
        <fullName evidence="2">DUF4845 domain-containing protein</fullName>
    </submittedName>
</protein>
<gene>
    <name evidence="2" type="ORF">ABCS64_07210</name>
</gene>
<accession>A0ABV4UFU3</accession>
<keyword evidence="1" id="KW-0812">Transmembrane</keyword>
<organism evidence="2 3">
    <name type="scientific">Dentiradicibacter hellwigii</name>
    <dbReference type="NCBI Taxonomy" id="3149053"/>
    <lineage>
        <taxon>Bacteria</taxon>
        <taxon>Pseudomonadati</taxon>
        <taxon>Pseudomonadota</taxon>
        <taxon>Betaproteobacteria</taxon>
        <taxon>Rhodocyclales</taxon>
        <taxon>Rhodocyclaceae</taxon>
        <taxon>Dentiradicibacter</taxon>
    </lineage>
</organism>
<proteinExistence type="predicted"/>
<feature type="transmembrane region" description="Helical" evidence="1">
    <location>
        <begin position="12"/>
        <end position="30"/>
    </location>
</feature>
<dbReference type="InterPro" id="IPR032314">
    <property type="entry name" value="DUF4845"/>
</dbReference>
<keyword evidence="1" id="KW-1133">Transmembrane helix</keyword>
<dbReference type="Pfam" id="PF16137">
    <property type="entry name" value="DUF4845"/>
    <property type="match status" value="1"/>
</dbReference>
<keyword evidence="3" id="KW-1185">Reference proteome</keyword>
<dbReference type="EMBL" id="JBEUWX010000002">
    <property type="protein sequence ID" value="MFA9950105.1"/>
    <property type="molecule type" value="Genomic_DNA"/>
</dbReference>
<evidence type="ECO:0000313" key="3">
    <source>
        <dbReference type="Proteomes" id="UP001574673"/>
    </source>
</evidence>
<evidence type="ECO:0000313" key="2">
    <source>
        <dbReference type="EMBL" id="MFA9950105.1"/>
    </source>
</evidence>
<sequence length="118" mass="13221">MLNMRKQAGVTLSGLLFWGVIIIVVTILGLKVTPEVIDYYKIKQSIHSIANKGDGKTVAEIRRDFDNYANVNQIDVIKGADLDIAKKGNRVVIGFDYERRIHLFANVSLLINFQASTE</sequence>
<dbReference type="RefSeq" id="WP_418891184.1">
    <property type="nucleotide sequence ID" value="NZ_JBEUWX010000002.1"/>
</dbReference>
<name>A0ABV4UFU3_9RHOO</name>
<comment type="caution">
    <text evidence="2">The sequence shown here is derived from an EMBL/GenBank/DDBJ whole genome shotgun (WGS) entry which is preliminary data.</text>
</comment>
<keyword evidence="1" id="KW-0472">Membrane</keyword>